<accession>A0A9N9GHD1</accession>
<evidence type="ECO:0000313" key="2">
    <source>
        <dbReference type="Proteomes" id="UP000789739"/>
    </source>
</evidence>
<comment type="caution">
    <text evidence="1">The sequence shown here is derived from an EMBL/GenBank/DDBJ whole genome shotgun (WGS) entry which is preliminary data.</text>
</comment>
<sequence>MPEKRREIIIERDSTGMEGEVYRKREWPEMMVIWVRCERVKGLRVER</sequence>
<proteinExistence type="predicted"/>
<dbReference type="EMBL" id="CAJVPI010001390">
    <property type="protein sequence ID" value="CAG8610473.1"/>
    <property type="molecule type" value="Genomic_DNA"/>
</dbReference>
<gene>
    <name evidence="1" type="ORF">PBRASI_LOCUS8138</name>
</gene>
<dbReference type="AlphaFoldDB" id="A0A9N9GHD1"/>
<dbReference type="Proteomes" id="UP000789739">
    <property type="component" value="Unassembled WGS sequence"/>
</dbReference>
<organism evidence="1 2">
    <name type="scientific">Paraglomus brasilianum</name>
    <dbReference type="NCBI Taxonomy" id="144538"/>
    <lineage>
        <taxon>Eukaryota</taxon>
        <taxon>Fungi</taxon>
        <taxon>Fungi incertae sedis</taxon>
        <taxon>Mucoromycota</taxon>
        <taxon>Glomeromycotina</taxon>
        <taxon>Glomeromycetes</taxon>
        <taxon>Paraglomerales</taxon>
        <taxon>Paraglomeraceae</taxon>
        <taxon>Paraglomus</taxon>
    </lineage>
</organism>
<keyword evidence="2" id="KW-1185">Reference proteome</keyword>
<protein>
    <submittedName>
        <fullName evidence="1">146_t:CDS:1</fullName>
    </submittedName>
</protein>
<evidence type="ECO:0000313" key="1">
    <source>
        <dbReference type="EMBL" id="CAG8610473.1"/>
    </source>
</evidence>
<name>A0A9N9GHD1_9GLOM</name>
<reference evidence="1" key="1">
    <citation type="submission" date="2021-06" db="EMBL/GenBank/DDBJ databases">
        <authorList>
            <person name="Kallberg Y."/>
            <person name="Tangrot J."/>
            <person name="Rosling A."/>
        </authorList>
    </citation>
    <scope>NUCLEOTIDE SEQUENCE</scope>
    <source>
        <strain evidence="1">BR232B</strain>
    </source>
</reference>